<accession>A0A915C677</accession>
<name>A0A915C677_PARUN</name>
<keyword evidence="1" id="KW-0472">Membrane</keyword>
<proteinExistence type="predicted"/>
<keyword evidence="1" id="KW-0812">Transmembrane</keyword>
<dbReference type="WBParaSite" id="PgR090_g010_t02">
    <property type="protein sequence ID" value="PgR090_g010_t02"/>
    <property type="gene ID" value="PgR090_g010"/>
</dbReference>
<dbReference type="Proteomes" id="UP000887569">
    <property type="component" value="Unplaced"/>
</dbReference>
<dbReference type="AlphaFoldDB" id="A0A915C677"/>
<reference evidence="3" key="1">
    <citation type="submission" date="2022-11" db="UniProtKB">
        <authorList>
            <consortium name="WormBaseParasite"/>
        </authorList>
    </citation>
    <scope>IDENTIFICATION</scope>
</reference>
<protein>
    <submittedName>
        <fullName evidence="3">Uncharacterized protein</fullName>
    </submittedName>
</protein>
<organism evidence="2 3">
    <name type="scientific">Parascaris univalens</name>
    <name type="common">Nematode worm</name>
    <dbReference type="NCBI Taxonomy" id="6257"/>
    <lineage>
        <taxon>Eukaryota</taxon>
        <taxon>Metazoa</taxon>
        <taxon>Ecdysozoa</taxon>
        <taxon>Nematoda</taxon>
        <taxon>Chromadorea</taxon>
        <taxon>Rhabditida</taxon>
        <taxon>Spirurina</taxon>
        <taxon>Ascaridomorpha</taxon>
        <taxon>Ascaridoidea</taxon>
        <taxon>Ascarididae</taxon>
        <taxon>Parascaris</taxon>
    </lineage>
</organism>
<sequence length="130" mass="14943">MNVFSYENSQQQVEWHELSASPVALTIPSTWPMNLLIFTAAALSLAALFFLISHALRYIYRRRLNERMNHHLGRFSPRNPVVISMPKRSHCNAAAVYVVPASLMKTPPSYHQFDTDWYATSTDKNMRACK</sequence>
<evidence type="ECO:0000313" key="3">
    <source>
        <dbReference type="WBParaSite" id="PgR090_g010_t02"/>
    </source>
</evidence>
<keyword evidence="2" id="KW-1185">Reference proteome</keyword>
<evidence type="ECO:0000256" key="1">
    <source>
        <dbReference type="SAM" id="Phobius"/>
    </source>
</evidence>
<feature type="transmembrane region" description="Helical" evidence="1">
    <location>
        <begin position="35"/>
        <end position="60"/>
    </location>
</feature>
<keyword evidence="1" id="KW-1133">Transmembrane helix</keyword>
<evidence type="ECO:0000313" key="2">
    <source>
        <dbReference type="Proteomes" id="UP000887569"/>
    </source>
</evidence>